<evidence type="ECO:0000313" key="14">
    <source>
        <dbReference type="EMBL" id="PAP77333.1"/>
    </source>
</evidence>
<protein>
    <recommendedName>
        <fullName evidence="10">tRNA dimethylallyltransferase</fullName>
        <ecNumber evidence="10">2.5.1.75</ecNumber>
    </recommendedName>
    <alternativeName>
        <fullName evidence="10">Dimethylallyl diphosphate:tRNA dimethylallyltransferase</fullName>
        <shortName evidence="10">DMAPP:tRNA dimethylallyltransferase</shortName>
        <shortName evidence="10">DMATase</shortName>
    </alternativeName>
    <alternativeName>
        <fullName evidence="10">Isopentenyl-diphosphate:tRNA isopentenyltransferase</fullName>
        <shortName evidence="10">IPP transferase</shortName>
        <shortName evidence="10">IPPT</shortName>
        <shortName evidence="10">IPTase</shortName>
    </alternativeName>
</protein>
<feature type="region of interest" description="Interaction with substrate tRNA" evidence="10">
    <location>
        <begin position="36"/>
        <end position="39"/>
    </location>
</feature>
<evidence type="ECO:0000256" key="2">
    <source>
        <dbReference type="ARBA" id="ARBA00003213"/>
    </source>
</evidence>
<dbReference type="Proteomes" id="UP000216339">
    <property type="component" value="Unassembled WGS sequence"/>
</dbReference>
<dbReference type="GO" id="GO:0052381">
    <property type="term" value="F:tRNA dimethylallyltransferase activity"/>
    <property type="evidence" value="ECO:0007669"/>
    <property type="project" value="UniProtKB-UniRule"/>
</dbReference>
<keyword evidence="15" id="KW-1185">Reference proteome</keyword>
<evidence type="ECO:0000256" key="12">
    <source>
        <dbReference type="RuleBase" id="RU003784"/>
    </source>
</evidence>
<dbReference type="InterPro" id="IPR018022">
    <property type="entry name" value="IPT"/>
</dbReference>
<evidence type="ECO:0000256" key="5">
    <source>
        <dbReference type="ARBA" id="ARBA00022694"/>
    </source>
</evidence>
<dbReference type="Gene3D" id="3.40.50.300">
    <property type="entry name" value="P-loop containing nucleotide triphosphate hydrolases"/>
    <property type="match status" value="1"/>
</dbReference>
<comment type="catalytic activity">
    <reaction evidence="9 10 11">
        <text>adenosine(37) in tRNA + dimethylallyl diphosphate = N(6)-dimethylallyladenosine(37) in tRNA + diphosphate</text>
        <dbReference type="Rhea" id="RHEA:26482"/>
        <dbReference type="Rhea" id="RHEA-COMP:10162"/>
        <dbReference type="Rhea" id="RHEA-COMP:10375"/>
        <dbReference type="ChEBI" id="CHEBI:33019"/>
        <dbReference type="ChEBI" id="CHEBI:57623"/>
        <dbReference type="ChEBI" id="CHEBI:74411"/>
        <dbReference type="ChEBI" id="CHEBI:74415"/>
        <dbReference type="EC" id="2.5.1.75"/>
    </reaction>
</comment>
<keyword evidence="7 10" id="KW-0067">ATP-binding</keyword>
<comment type="function">
    <text evidence="2 10 12">Catalyzes the transfer of a dimethylallyl group onto the adenine at position 37 in tRNAs that read codons beginning with uridine, leading to the formation of N6-(dimethylallyl)adenosine (i(6)A).</text>
</comment>
<feature type="binding site" evidence="10">
    <location>
        <begin position="11"/>
        <end position="18"/>
    </location>
    <ligand>
        <name>ATP</name>
        <dbReference type="ChEBI" id="CHEBI:30616"/>
    </ligand>
</feature>
<feature type="site" description="Interaction with substrate tRNA" evidence="10">
    <location>
        <position position="129"/>
    </location>
</feature>
<evidence type="ECO:0000256" key="3">
    <source>
        <dbReference type="ARBA" id="ARBA00005842"/>
    </source>
</evidence>
<dbReference type="HAMAP" id="MF_00185">
    <property type="entry name" value="IPP_trans"/>
    <property type="match status" value="1"/>
</dbReference>
<dbReference type="GO" id="GO:0006400">
    <property type="term" value="P:tRNA modification"/>
    <property type="evidence" value="ECO:0007669"/>
    <property type="project" value="TreeGrafter"/>
</dbReference>
<evidence type="ECO:0000256" key="9">
    <source>
        <dbReference type="ARBA" id="ARBA00049563"/>
    </source>
</evidence>
<comment type="cofactor">
    <cofactor evidence="1 10">
        <name>Mg(2+)</name>
        <dbReference type="ChEBI" id="CHEBI:18420"/>
    </cofactor>
</comment>
<feature type="binding site" evidence="10">
    <location>
        <begin position="13"/>
        <end position="18"/>
    </location>
    <ligand>
        <name>substrate</name>
    </ligand>
</feature>
<keyword evidence="8 10" id="KW-0460">Magnesium</keyword>
<dbReference type="InterPro" id="IPR039657">
    <property type="entry name" value="Dimethylallyltransferase"/>
</dbReference>
<evidence type="ECO:0000256" key="6">
    <source>
        <dbReference type="ARBA" id="ARBA00022741"/>
    </source>
</evidence>
<evidence type="ECO:0000256" key="4">
    <source>
        <dbReference type="ARBA" id="ARBA00022679"/>
    </source>
</evidence>
<evidence type="ECO:0000256" key="7">
    <source>
        <dbReference type="ARBA" id="ARBA00022840"/>
    </source>
</evidence>
<organism evidence="14 15">
    <name type="scientific">Rubrivirga marina</name>
    <dbReference type="NCBI Taxonomy" id="1196024"/>
    <lineage>
        <taxon>Bacteria</taxon>
        <taxon>Pseudomonadati</taxon>
        <taxon>Rhodothermota</taxon>
        <taxon>Rhodothermia</taxon>
        <taxon>Rhodothermales</taxon>
        <taxon>Rubricoccaceae</taxon>
        <taxon>Rubrivirga</taxon>
    </lineage>
</organism>
<dbReference type="PANTHER" id="PTHR11088">
    <property type="entry name" value="TRNA DIMETHYLALLYLTRANSFERASE"/>
    <property type="match status" value="1"/>
</dbReference>
<evidence type="ECO:0000256" key="10">
    <source>
        <dbReference type="HAMAP-Rule" id="MF_00185"/>
    </source>
</evidence>
<dbReference type="EC" id="2.5.1.75" evidence="10"/>
<keyword evidence="6 10" id="KW-0547">Nucleotide-binding</keyword>
<comment type="caution">
    <text evidence="14">The sequence shown here is derived from an EMBL/GenBank/DDBJ whole genome shotgun (WGS) entry which is preliminary data.</text>
</comment>
<dbReference type="PANTHER" id="PTHR11088:SF60">
    <property type="entry name" value="TRNA DIMETHYLALLYLTRANSFERASE"/>
    <property type="match status" value="1"/>
</dbReference>
<evidence type="ECO:0000313" key="15">
    <source>
        <dbReference type="Proteomes" id="UP000216339"/>
    </source>
</evidence>
<accession>A0A271J1J7</accession>
<gene>
    <name evidence="10" type="primary">miaA</name>
    <name evidence="14" type="ORF">BSZ37_13260</name>
</gene>
<dbReference type="NCBIfam" id="TIGR00174">
    <property type="entry name" value="miaA"/>
    <property type="match status" value="1"/>
</dbReference>
<dbReference type="EMBL" id="MQWD01000001">
    <property type="protein sequence ID" value="PAP77333.1"/>
    <property type="molecule type" value="Genomic_DNA"/>
</dbReference>
<comment type="subunit">
    <text evidence="10">Monomer.</text>
</comment>
<dbReference type="Pfam" id="PF01715">
    <property type="entry name" value="IPPT"/>
    <property type="match status" value="1"/>
</dbReference>
<comment type="caution">
    <text evidence="10">Lacks conserved residue(s) required for the propagation of feature annotation.</text>
</comment>
<reference evidence="14 15" key="1">
    <citation type="submission" date="2016-11" db="EMBL/GenBank/DDBJ databases">
        <title>Study of marine rhodopsin-containing bacteria.</title>
        <authorList>
            <person name="Yoshizawa S."/>
            <person name="Kumagai Y."/>
            <person name="Kogure K."/>
        </authorList>
    </citation>
    <scope>NUCLEOTIDE SEQUENCE [LARGE SCALE GENOMIC DNA]</scope>
    <source>
        <strain evidence="14 15">SAORIC-28</strain>
    </source>
</reference>
<name>A0A271J1J7_9BACT</name>
<dbReference type="InterPro" id="IPR027417">
    <property type="entry name" value="P-loop_NTPase"/>
</dbReference>
<dbReference type="AlphaFoldDB" id="A0A271J1J7"/>
<keyword evidence="5 10" id="KW-0819">tRNA processing</keyword>
<evidence type="ECO:0000256" key="13">
    <source>
        <dbReference type="RuleBase" id="RU003785"/>
    </source>
</evidence>
<dbReference type="SUPFAM" id="SSF52540">
    <property type="entry name" value="P-loop containing nucleoside triphosphate hydrolases"/>
    <property type="match status" value="2"/>
</dbReference>
<feature type="site" description="Interaction with substrate tRNA" evidence="10">
    <location>
        <position position="102"/>
    </location>
</feature>
<dbReference type="GO" id="GO:0005524">
    <property type="term" value="F:ATP binding"/>
    <property type="evidence" value="ECO:0007669"/>
    <property type="project" value="UniProtKB-UniRule"/>
</dbReference>
<comment type="similarity">
    <text evidence="3 10 13">Belongs to the IPP transferase family.</text>
</comment>
<sequence>MTQARSLVIAGPTAVGKSSLAHRLAQRVGGEIVSADSRQVYRGLDIGTAKPTEKERGEVRYHLLDRLDLGARCSAGRFFRWALNAITDIQSRGAPAIVVGGSTLYVHALVEGMPDVPPIPEELEGELLREARTPDGAARLFRELTAVDPEAAATLDPTKTHRLVRWVGVLRHTGRRPSEVWTDRPSALPLTCLVVLERPRPELYSRIEARVDQMMAEGLLDEAAGLAARSAEAKRTLEATIGYRELLPVLAGDRSLEEGIRLIKRNTRRYAKRQLTWYRRYDDALWLPAASTDLDDLLGGVAPWP</sequence>
<keyword evidence="4 10" id="KW-0808">Transferase</keyword>
<proteinExistence type="inferred from homology"/>
<dbReference type="Gene3D" id="1.10.20.140">
    <property type="match status" value="1"/>
</dbReference>
<evidence type="ECO:0000256" key="8">
    <source>
        <dbReference type="ARBA" id="ARBA00022842"/>
    </source>
</evidence>
<evidence type="ECO:0000256" key="11">
    <source>
        <dbReference type="RuleBase" id="RU003783"/>
    </source>
</evidence>
<evidence type="ECO:0000256" key="1">
    <source>
        <dbReference type="ARBA" id="ARBA00001946"/>
    </source>
</evidence>